<dbReference type="InterPro" id="IPR038479">
    <property type="entry name" value="Transthyretin-like_sf"/>
</dbReference>
<dbReference type="Gene3D" id="2.60.40.3330">
    <property type="match status" value="1"/>
</dbReference>
<organism evidence="5 6">
    <name type="scientific">Pristionchus pacificus</name>
    <name type="common">Parasitic nematode worm</name>
    <dbReference type="NCBI Taxonomy" id="54126"/>
    <lineage>
        <taxon>Eukaryota</taxon>
        <taxon>Metazoa</taxon>
        <taxon>Ecdysozoa</taxon>
        <taxon>Nematoda</taxon>
        <taxon>Chromadorea</taxon>
        <taxon>Rhabditida</taxon>
        <taxon>Rhabditina</taxon>
        <taxon>Diplogasteromorpha</taxon>
        <taxon>Diplogasteroidea</taxon>
        <taxon>Neodiplogasteridae</taxon>
        <taxon>Pristionchus</taxon>
    </lineage>
</organism>
<evidence type="ECO:0000256" key="1">
    <source>
        <dbReference type="ARBA" id="ARBA00004613"/>
    </source>
</evidence>
<evidence type="ECO:0000256" key="3">
    <source>
        <dbReference type="ARBA" id="ARBA00022525"/>
    </source>
</evidence>
<reference evidence="5" key="2">
    <citation type="submission" date="2022-06" db="UniProtKB">
        <authorList>
            <consortium name="EnsemblMetazoa"/>
        </authorList>
    </citation>
    <scope>IDENTIFICATION</scope>
    <source>
        <strain evidence="5">PS312</strain>
    </source>
</reference>
<evidence type="ECO:0000256" key="4">
    <source>
        <dbReference type="ARBA" id="ARBA00022729"/>
    </source>
</evidence>
<dbReference type="OrthoDB" id="5811720at2759"/>
<dbReference type="Proteomes" id="UP000005239">
    <property type="component" value="Unassembled WGS sequence"/>
</dbReference>
<protein>
    <submittedName>
        <fullName evidence="5">Ttr-47</fullName>
    </submittedName>
</protein>
<reference evidence="6" key="1">
    <citation type="journal article" date="2008" name="Nat. Genet.">
        <title>The Pristionchus pacificus genome provides a unique perspective on nematode lifestyle and parasitism.</title>
        <authorList>
            <person name="Dieterich C."/>
            <person name="Clifton S.W."/>
            <person name="Schuster L.N."/>
            <person name="Chinwalla A."/>
            <person name="Delehaunty K."/>
            <person name="Dinkelacker I."/>
            <person name="Fulton L."/>
            <person name="Fulton R."/>
            <person name="Godfrey J."/>
            <person name="Minx P."/>
            <person name="Mitreva M."/>
            <person name="Roeseler W."/>
            <person name="Tian H."/>
            <person name="Witte H."/>
            <person name="Yang S.P."/>
            <person name="Wilson R.K."/>
            <person name="Sommer R.J."/>
        </authorList>
    </citation>
    <scope>NUCLEOTIDE SEQUENCE [LARGE SCALE GENOMIC DNA]</scope>
    <source>
        <strain evidence="6">PS312</strain>
    </source>
</reference>
<proteinExistence type="inferred from homology"/>
<dbReference type="Pfam" id="PF01060">
    <property type="entry name" value="TTR-52"/>
    <property type="match status" value="1"/>
</dbReference>
<sequence length="725" mass="80045">MNLFITPPVKLLLFMEMDEWDGHRIRALFEDNVPGMLDVMVQTLVLRIRDLVLASQNPHDSAALRDPLTALLDVMANHAPVFVIHPDYHHMYLMGRNFAITAMTVVDLNEPTVELANEESRPTRMSAKRKLVFNKEETPTSLKRKELILEEGDSPIASVAKRSSKKSGVAVVDESVLDESDAESPRFPPVAVKLEVADDNEMDDSGVVDGVERKECEHCTWVVPVSNNEQMKHMWKRHRNLVYKYIRPELVCTIDYCDYISSSVQARKIHEGKTHGTEPPAKSSVISEIKGDSECPYCAAEIDGIVGLKQHLLQCTQRTERPIIRCSSCPKKYFHFISDFILHLKYKCLSSLFILHSFAMCFILPLILISITSITAYPIPSRFRRDIVQFTTSADAFDGNLVIPYSNIVIPNGMDDREKRGCPCGCGCNCRCCCAGRNRGGGCPCCNGGGASSGCNCCNPPPGSNGEEEGICPCGCGRKGCKCCCCNNNGRGGGCPCCQRGNSNDCNCSENSIGDCPWCRNVNNSSGCKCCDCGCGRGRNCPFNKSRFRSGRPRNGMREYRGGFNSRKNYEGRFKSIVKRDASPAKRVVGVKGILLCGKEPAKDVKVKLFRVPHPPKEKKEDLTQVLDEGTSGPGGMFHIEGNTNGFALNETTIEGTLSIYHACDEDAAKAAKNGYRRVNINIPEEYVNLGAKAKKPFDIGTINLQVVYPGEKTIKLASPEDKKN</sequence>
<keyword evidence="6" id="KW-1185">Reference proteome</keyword>
<accession>A0A8R1YN20</accession>
<comment type="subcellular location">
    <subcellularLocation>
        <location evidence="1">Secreted</location>
    </subcellularLocation>
</comment>
<dbReference type="PANTHER" id="PTHR21700:SF48">
    <property type="entry name" value="TRANSTHYRETIN-LIKE FAMILY PROTEIN"/>
    <property type="match status" value="1"/>
</dbReference>
<name>A0A2A6CZM8_PRIPA</name>
<dbReference type="AlphaFoldDB" id="A0A2A6CZM8"/>
<comment type="similarity">
    <text evidence="2">Belongs to the nematode transthyretin-like family.</text>
</comment>
<dbReference type="GO" id="GO:0005576">
    <property type="term" value="C:extracellular region"/>
    <property type="evidence" value="ECO:0007669"/>
    <property type="project" value="UniProtKB-SubCell"/>
</dbReference>
<dbReference type="InterPro" id="IPR001534">
    <property type="entry name" value="Transthyretin-like"/>
</dbReference>
<dbReference type="GO" id="GO:0009986">
    <property type="term" value="C:cell surface"/>
    <property type="evidence" value="ECO:0007669"/>
    <property type="project" value="InterPro"/>
</dbReference>
<evidence type="ECO:0000313" key="5">
    <source>
        <dbReference type="EnsemblMetazoa" id="PPA28713.1"/>
    </source>
</evidence>
<dbReference type="EnsemblMetazoa" id="PPA28713.1">
    <property type="protein sequence ID" value="PPA28713.1"/>
    <property type="gene ID" value="WBGene00118267"/>
</dbReference>
<accession>A0A2A6CZM8</accession>
<gene>
    <name evidence="5" type="primary">WBGene00118267</name>
</gene>
<dbReference type="PANTHER" id="PTHR21700">
    <property type="entry name" value="TRANSTHYRETIN-LIKE FAMILY PROTEIN-RELATED"/>
    <property type="match status" value="1"/>
</dbReference>
<evidence type="ECO:0000256" key="2">
    <source>
        <dbReference type="ARBA" id="ARBA00010112"/>
    </source>
</evidence>
<keyword evidence="3" id="KW-0964">Secreted</keyword>
<keyword evidence="4" id="KW-0732">Signal</keyword>
<evidence type="ECO:0000313" key="6">
    <source>
        <dbReference type="Proteomes" id="UP000005239"/>
    </source>
</evidence>